<dbReference type="EMBL" id="BAAAYL010000001">
    <property type="protein sequence ID" value="GAA3372663.1"/>
    <property type="molecule type" value="Genomic_DNA"/>
</dbReference>
<organism evidence="2 3">
    <name type="scientific">Streptomyces sannanensis</name>
    <dbReference type="NCBI Taxonomy" id="285536"/>
    <lineage>
        <taxon>Bacteria</taxon>
        <taxon>Bacillati</taxon>
        <taxon>Actinomycetota</taxon>
        <taxon>Actinomycetes</taxon>
        <taxon>Kitasatosporales</taxon>
        <taxon>Streptomycetaceae</taxon>
        <taxon>Streptomyces</taxon>
    </lineage>
</organism>
<proteinExistence type="predicted"/>
<name>A0ABP6SB84_9ACTN</name>
<comment type="caution">
    <text evidence="2">The sequence shown here is derived from an EMBL/GenBank/DDBJ whole genome shotgun (WGS) entry which is preliminary data.</text>
</comment>
<evidence type="ECO:0000313" key="2">
    <source>
        <dbReference type="EMBL" id="GAA3372663.1"/>
    </source>
</evidence>
<sequence>MPLPATCPVATLPQLGAERWAYALPALGCAGALLPETRGELWSEWQRSDGSRARLWREAYDLRAAAGPTAGVPLSGGSRECARERHMRKAPAPRGAGARPPPQ</sequence>
<feature type="compositionally biased region" description="Low complexity" evidence="1">
    <location>
        <begin position="92"/>
        <end position="103"/>
    </location>
</feature>
<gene>
    <name evidence="2" type="ORF">GCM10020367_28510</name>
</gene>
<feature type="region of interest" description="Disordered" evidence="1">
    <location>
        <begin position="67"/>
        <end position="103"/>
    </location>
</feature>
<protein>
    <submittedName>
        <fullName evidence="2">Uncharacterized protein</fullName>
    </submittedName>
</protein>
<evidence type="ECO:0000256" key="1">
    <source>
        <dbReference type="SAM" id="MobiDB-lite"/>
    </source>
</evidence>
<reference evidence="3" key="1">
    <citation type="journal article" date="2019" name="Int. J. Syst. Evol. Microbiol.">
        <title>The Global Catalogue of Microorganisms (GCM) 10K type strain sequencing project: providing services to taxonomists for standard genome sequencing and annotation.</title>
        <authorList>
            <consortium name="The Broad Institute Genomics Platform"/>
            <consortium name="The Broad Institute Genome Sequencing Center for Infectious Disease"/>
            <person name="Wu L."/>
            <person name="Ma J."/>
        </authorList>
    </citation>
    <scope>NUCLEOTIDE SEQUENCE [LARGE SCALE GENOMIC DNA]</scope>
    <source>
        <strain evidence="3">JCM 9651</strain>
    </source>
</reference>
<accession>A0ABP6SB84</accession>
<evidence type="ECO:0000313" key="3">
    <source>
        <dbReference type="Proteomes" id="UP001499990"/>
    </source>
</evidence>
<dbReference type="Proteomes" id="UP001499990">
    <property type="component" value="Unassembled WGS sequence"/>
</dbReference>
<keyword evidence="3" id="KW-1185">Reference proteome</keyword>